<evidence type="ECO:0000313" key="2">
    <source>
        <dbReference type="Proteomes" id="UP000308886"/>
    </source>
</evidence>
<keyword evidence="2" id="KW-1185">Reference proteome</keyword>
<organism evidence="1 2">
    <name type="scientific">Palleniella muris</name>
    <dbReference type="NCBI Taxonomy" id="3038145"/>
    <lineage>
        <taxon>Bacteria</taxon>
        <taxon>Pseudomonadati</taxon>
        <taxon>Bacteroidota</taxon>
        <taxon>Bacteroidia</taxon>
        <taxon>Bacteroidales</taxon>
        <taxon>Prevotellaceae</taxon>
        <taxon>Palleniella</taxon>
    </lineage>
</organism>
<dbReference type="Proteomes" id="UP000308886">
    <property type="component" value="Unassembled WGS sequence"/>
</dbReference>
<protein>
    <submittedName>
        <fullName evidence="1">Tail length tape measure protein</fullName>
    </submittedName>
</protein>
<accession>A0AC61QT73</accession>
<name>A0AC61QT73_9BACT</name>
<comment type="caution">
    <text evidence="1">The sequence shown here is derived from an EMBL/GenBank/DDBJ whole genome shotgun (WGS) entry which is preliminary data.</text>
</comment>
<sequence>MKYISLLILPFVITACTQKQSHEEIETPWGDVVTEEVEADSATELSLDDIVSQGELIAFTTNGPDTYYEYRGHGMGLHYLLAEKYAQRLGVKLRVEVCRDSAEMIGKLASGEGDIVIVPESKVKAGKGLYSCGPKWLTNNRDVAESIKQWYHNSMLAETEKMQKSLLATGGVTRHVYQPMMDRQKGIISRWDGMFRKYAPTARLDWRLVAAQCYQESCFDPRAHSWAGACGLMQIMPSTAQVLGLSMQDIYSPEHNIAAAMRYMKMLMSEFRDIPRNGDRIRFALAAYNGGKHHIRDAMALTQKHGKDHHQWSNVQEYVLKLSQAQYYNDPVVKYGYMRGTETVGYVSKIMQRYAGYRGQAHSSPMDITPQKAVKHHKYKPKE</sequence>
<evidence type="ECO:0000313" key="1">
    <source>
        <dbReference type="EMBL" id="TGX83587.1"/>
    </source>
</evidence>
<dbReference type="EMBL" id="SRZC01000003">
    <property type="protein sequence ID" value="TGX83587.1"/>
    <property type="molecule type" value="Genomic_DNA"/>
</dbReference>
<reference evidence="1" key="1">
    <citation type="submission" date="2019-04" db="EMBL/GenBank/DDBJ databases">
        <title>Microbes associate with the intestines of laboratory mice.</title>
        <authorList>
            <person name="Navarre W."/>
            <person name="Wong E."/>
            <person name="Huang K."/>
            <person name="Tropini C."/>
            <person name="Ng K."/>
            <person name="Yu B."/>
        </authorList>
    </citation>
    <scope>NUCLEOTIDE SEQUENCE</scope>
    <source>
        <strain evidence="1">NM73_A23</strain>
    </source>
</reference>
<gene>
    <name evidence="1" type="ORF">E5358_02770</name>
</gene>
<proteinExistence type="predicted"/>